<evidence type="ECO:0000259" key="3">
    <source>
        <dbReference type="PROSITE" id="PS51174"/>
    </source>
</evidence>
<dbReference type="PANTHER" id="PTHR46351">
    <property type="entry name" value="WOUND-INDUCED PROTEIN WIN2"/>
    <property type="match status" value="1"/>
</dbReference>
<dbReference type="PROSITE" id="PS51174">
    <property type="entry name" value="BARWIN_3"/>
    <property type="match status" value="1"/>
</dbReference>
<evidence type="ECO:0000313" key="5">
    <source>
        <dbReference type="Proteomes" id="UP001055712"/>
    </source>
</evidence>
<organism evidence="4 5">
    <name type="scientific">Chlorella vulgaris</name>
    <name type="common">Green alga</name>
    <dbReference type="NCBI Taxonomy" id="3077"/>
    <lineage>
        <taxon>Eukaryota</taxon>
        <taxon>Viridiplantae</taxon>
        <taxon>Chlorophyta</taxon>
        <taxon>core chlorophytes</taxon>
        <taxon>Trebouxiophyceae</taxon>
        <taxon>Chlorellales</taxon>
        <taxon>Chlorellaceae</taxon>
        <taxon>Chlorella clade</taxon>
        <taxon>Chlorella</taxon>
    </lineage>
</organism>
<keyword evidence="1" id="KW-1015">Disulfide bond</keyword>
<gene>
    <name evidence="4" type="ORF">D9Q98_002882</name>
</gene>
<dbReference type="OrthoDB" id="507449at2759"/>
<dbReference type="PANTHER" id="PTHR46351:SF3">
    <property type="entry name" value="WOUND-INDUCED PROTEIN WIN2"/>
    <property type="match status" value="1"/>
</dbReference>
<keyword evidence="5" id="KW-1185">Reference proteome</keyword>
<sequence length="234" mass="25633">MPISRRSGAIYALSRAAATLLLLLALPSVTSGGIQNSSFRWPKRQLHKRTKSISPHRQCPPLLIRRLPAPRPHPQLVPSPAAAPLSTPPPFHPPGPVNYQPRSNDGKCLNGSEATLVQYLGPVRSTYHFYHPDYNVSTVYCADSFAGKARSWDLEFPWVAYCAPFLGGMTQDKCGKLLRITNASGGMRLIVRVVDSCGNNGMDLDQQSAFNPLDTEGSGYLQGYINLTLELVEC</sequence>
<name>A0A9D4YZV9_CHLVU</name>
<reference evidence="4" key="2">
    <citation type="submission" date="2020-11" db="EMBL/GenBank/DDBJ databases">
        <authorList>
            <person name="Cecchin M."/>
            <person name="Marcolungo L."/>
            <person name="Rossato M."/>
            <person name="Girolomoni L."/>
            <person name="Cosentino E."/>
            <person name="Cuine S."/>
            <person name="Li-Beisson Y."/>
            <person name="Delledonne M."/>
            <person name="Ballottari M."/>
        </authorList>
    </citation>
    <scope>NUCLEOTIDE SEQUENCE</scope>
    <source>
        <strain evidence="4">211/11P</strain>
        <tissue evidence="4">Whole cell</tissue>
    </source>
</reference>
<accession>A0A9D4YZV9</accession>
<evidence type="ECO:0000256" key="2">
    <source>
        <dbReference type="SAM" id="SignalP"/>
    </source>
</evidence>
<dbReference type="Gene3D" id="2.40.40.10">
    <property type="entry name" value="RlpA-like domain"/>
    <property type="match status" value="1"/>
</dbReference>
<dbReference type="Proteomes" id="UP001055712">
    <property type="component" value="Unassembled WGS sequence"/>
</dbReference>
<evidence type="ECO:0000313" key="4">
    <source>
        <dbReference type="EMBL" id="KAI3434826.1"/>
    </source>
</evidence>
<feature type="domain" description="Barwin" evidence="3">
    <location>
        <begin position="118"/>
        <end position="234"/>
    </location>
</feature>
<dbReference type="PRINTS" id="PR00602">
    <property type="entry name" value="BARWIN"/>
</dbReference>
<keyword evidence="2" id="KW-0732">Signal</keyword>
<dbReference type="GO" id="GO:0050832">
    <property type="term" value="P:defense response to fungus"/>
    <property type="evidence" value="ECO:0007669"/>
    <property type="project" value="InterPro"/>
</dbReference>
<dbReference type="InterPro" id="IPR044301">
    <property type="entry name" value="PR4"/>
</dbReference>
<dbReference type="AlphaFoldDB" id="A0A9D4YZV9"/>
<feature type="signal peptide" evidence="2">
    <location>
        <begin position="1"/>
        <end position="32"/>
    </location>
</feature>
<dbReference type="EMBL" id="SIDB01000003">
    <property type="protein sequence ID" value="KAI3434826.1"/>
    <property type="molecule type" value="Genomic_DNA"/>
</dbReference>
<protein>
    <recommendedName>
        <fullName evidence="3">Barwin domain-containing protein</fullName>
    </recommendedName>
</protein>
<reference evidence="4" key="1">
    <citation type="journal article" date="2019" name="Plant J.">
        <title>Chlorella vulgaris genome assembly and annotation reveals the molecular basis for metabolic acclimation to high light conditions.</title>
        <authorList>
            <person name="Cecchin M."/>
            <person name="Marcolungo L."/>
            <person name="Rossato M."/>
            <person name="Girolomoni L."/>
            <person name="Cosentino E."/>
            <person name="Cuine S."/>
            <person name="Li-Beisson Y."/>
            <person name="Delledonne M."/>
            <person name="Ballottari M."/>
        </authorList>
    </citation>
    <scope>NUCLEOTIDE SEQUENCE</scope>
    <source>
        <strain evidence="4">211/11P</strain>
    </source>
</reference>
<comment type="caution">
    <text evidence="4">The sequence shown here is derived from an EMBL/GenBank/DDBJ whole genome shotgun (WGS) entry which is preliminary data.</text>
</comment>
<dbReference type="InterPro" id="IPR001153">
    <property type="entry name" value="Barwin_dom"/>
</dbReference>
<dbReference type="GO" id="GO:0004540">
    <property type="term" value="F:RNA nuclease activity"/>
    <property type="evidence" value="ECO:0007669"/>
    <property type="project" value="InterPro"/>
</dbReference>
<dbReference type="GO" id="GO:0042742">
    <property type="term" value="P:defense response to bacterium"/>
    <property type="evidence" value="ECO:0007669"/>
    <property type="project" value="InterPro"/>
</dbReference>
<proteinExistence type="predicted"/>
<feature type="chain" id="PRO_5039313166" description="Barwin domain-containing protein" evidence="2">
    <location>
        <begin position="33"/>
        <end position="234"/>
    </location>
</feature>
<evidence type="ECO:0000256" key="1">
    <source>
        <dbReference type="ARBA" id="ARBA00023157"/>
    </source>
</evidence>
<dbReference type="InterPro" id="IPR036908">
    <property type="entry name" value="RlpA-like_sf"/>
</dbReference>
<dbReference type="Pfam" id="PF00967">
    <property type="entry name" value="Barwin"/>
    <property type="match status" value="1"/>
</dbReference>
<dbReference type="SUPFAM" id="SSF50685">
    <property type="entry name" value="Barwin-like endoglucanases"/>
    <property type="match status" value="1"/>
</dbReference>